<dbReference type="AlphaFoldDB" id="A0A367YAV1"/>
<organism evidence="2 3">
    <name type="scientific">Candida viswanathii</name>
    <dbReference type="NCBI Taxonomy" id="5486"/>
    <lineage>
        <taxon>Eukaryota</taxon>
        <taxon>Fungi</taxon>
        <taxon>Dikarya</taxon>
        <taxon>Ascomycota</taxon>
        <taxon>Saccharomycotina</taxon>
        <taxon>Pichiomycetes</taxon>
        <taxon>Debaryomycetaceae</taxon>
        <taxon>Candida/Lodderomyces clade</taxon>
        <taxon>Candida</taxon>
    </lineage>
</organism>
<feature type="region of interest" description="Disordered" evidence="1">
    <location>
        <begin position="1"/>
        <end position="47"/>
    </location>
</feature>
<comment type="caution">
    <text evidence="2">The sequence shown here is derived from an EMBL/GenBank/DDBJ whole genome shotgun (WGS) entry which is preliminary data.</text>
</comment>
<dbReference type="OrthoDB" id="4010410at2759"/>
<name>A0A367YAV1_9ASCO</name>
<protein>
    <submittedName>
        <fullName evidence="2">Uncharacterized protein</fullName>
    </submittedName>
</protein>
<evidence type="ECO:0000256" key="1">
    <source>
        <dbReference type="SAM" id="MobiDB-lite"/>
    </source>
</evidence>
<feature type="compositionally biased region" description="Polar residues" evidence="1">
    <location>
        <begin position="27"/>
        <end position="38"/>
    </location>
</feature>
<keyword evidence="3" id="KW-1185">Reference proteome</keyword>
<reference evidence="2 3" key="1">
    <citation type="submission" date="2018-06" db="EMBL/GenBank/DDBJ databases">
        <title>Whole genome sequencing of Candida tropicalis (genome annotated by CSBL at Korea University).</title>
        <authorList>
            <person name="Ahn J."/>
        </authorList>
    </citation>
    <scope>NUCLEOTIDE SEQUENCE [LARGE SCALE GENOMIC DNA]</scope>
    <source>
        <strain evidence="2 3">ATCC 20962</strain>
    </source>
</reference>
<evidence type="ECO:0000313" key="2">
    <source>
        <dbReference type="EMBL" id="RCK62984.1"/>
    </source>
</evidence>
<dbReference type="EMBL" id="QLNQ01000024">
    <property type="protein sequence ID" value="RCK62984.1"/>
    <property type="molecule type" value="Genomic_DNA"/>
</dbReference>
<gene>
    <name evidence="2" type="ORF">Cantr_10091</name>
</gene>
<sequence>MNENTDDFENRVPPSAYLVTSSERKSTVLQETSSNIMNRSPKATEKKVVVEQESRKRAAVSPIKSVNEPVRRKLDRDAYVDEDLAIPRTGVDQEEEVDIAAELDYRNWVLEQRLQQAKEINEFLLLEREFSKLD</sequence>
<evidence type="ECO:0000313" key="3">
    <source>
        <dbReference type="Proteomes" id="UP000253472"/>
    </source>
</evidence>
<accession>A0A367YAV1</accession>
<dbReference type="Proteomes" id="UP000253472">
    <property type="component" value="Unassembled WGS sequence"/>
</dbReference>
<proteinExistence type="predicted"/>